<dbReference type="InterPro" id="IPR017850">
    <property type="entry name" value="Alkaline_phosphatase_core_sf"/>
</dbReference>
<dbReference type="CDD" id="cd16148">
    <property type="entry name" value="sulfatase_like"/>
    <property type="match status" value="1"/>
</dbReference>
<dbReference type="SUPFAM" id="SSF53649">
    <property type="entry name" value="Alkaline phosphatase-like"/>
    <property type="match status" value="1"/>
</dbReference>
<dbReference type="InterPro" id="IPR024588">
    <property type="entry name" value="YejM_N"/>
</dbReference>
<proteinExistence type="predicted"/>
<comment type="caution">
    <text evidence="4">The sequence shown here is derived from an EMBL/GenBank/DDBJ whole genome shotgun (WGS) entry which is preliminary data.</text>
</comment>
<feature type="domain" description="Sulfatase N-terminal" evidence="2">
    <location>
        <begin position="254"/>
        <end position="525"/>
    </location>
</feature>
<keyword evidence="1" id="KW-1133">Transmembrane helix</keyword>
<reference evidence="4" key="1">
    <citation type="journal article" date="2014" name="Int. J. Syst. Evol. Microbiol.">
        <title>Complete genome sequence of Corynebacterium casei LMG S-19264T (=DSM 44701T), isolated from a smear-ripened cheese.</title>
        <authorList>
            <consortium name="US DOE Joint Genome Institute (JGI-PGF)"/>
            <person name="Walter F."/>
            <person name="Albersmeier A."/>
            <person name="Kalinowski J."/>
            <person name="Ruckert C."/>
        </authorList>
    </citation>
    <scope>NUCLEOTIDE SEQUENCE</scope>
    <source>
        <strain evidence="4">KCTC 42731</strain>
    </source>
</reference>
<dbReference type="PANTHER" id="PTHR43751:SF3">
    <property type="entry name" value="SULFATASE N-TERMINAL DOMAIN-CONTAINING PROTEIN"/>
    <property type="match status" value="1"/>
</dbReference>
<dbReference type="InterPro" id="IPR012159">
    <property type="entry name" value="YejM-like"/>
</dbReference>
<feature type="transmembrane region" description="Helical" evidence="1">
    <location>
        <begin position="53"/>
        <end position="73"/>
    </location>
</feature>
<feature type="transmembrane region" description="Helical" evidence="1">
    <location>
        <begin position="82"/>
        <end position="102"/>
    </location>
</feature>
<dbReference type="RefSeq" id="WP_189769456.1">
    <property type="nucleotide sequence ID" value="NZ_BNCK01000003.1"/>
</dbReference>
<evidence type="ECO:0000313" key="4">
    <source>
        <dbReference type="EMBL" id="GHF90396.1"/>
    </source>
</evidence>
<dbReference type="Proteomes" id="UP000623842">
    <property type="component" value="Unassembled WGS sequence"/>
</dbReference>
<feature type="transmembrane region" description="Helical" evidence="1">
    <location>
        <begin position="166"/>
        <end position="185"/>
    </location>
</feature>
<evidence type="ECO:0000313" key="5">
    <source>
        <dbReference type="Proteomes" id="UP000623842"/>
    </source>
</evidence>
<dbReference type="EMBL" id="BNCK01000003">
    <property type="protein sequence ID" value="GHF90396.1"/>
    <property type="molecule type" value="Genomic_DNA"/>
</dbReference>
<keyword evidence="1" id="KW-0472">Membrane</keyword>
<name>A0A919BGT0_9GAMM</name>
<feature type="transmembrane region" description="Helical" evidence="1">
    <location>
        <begin position="131"/>
        <end position="154"/>
    </location>
</feature>
<dbReference type="Gene3D" id="3.40.720.10">
    <property type="entry name" value="Alkaline Phosphatase, subunit A"/>
    <property type="match status" value="1"/>
</dbReference>
<dbReference type="AlphaFoldDB" id="A0A919BGT0"/>
<dbReference type="InterPro" id="IPR052701">
    <property type="entry name" value="GAG_Ulvan_Degrading_Sulfatases"/>
</dbReference>
<feature type="domain" description="Inner membrane protein YejM N-terminal" evidence="3">
    <location>
        <begin position="10"/>
        <end position="241"/>
    </location>
</feature>
<evidence type="ECO:0000259" key="2">
    <source>
        <dbReference type="Pfam" id="PF00884"/>
    </source>
</evidence>
<keyword evidence="5" id="KW-1185">Reference proteome</keyword>
<dbReference type="PANTHER" id="PTHR43751">
    <property type="entry name" value="SULFATASE"/>
    <property type="match status" value="1"/>
</dbReference>
<feature type="transmembrane region" description="Helical" evidence="1">
    <location>
        <begin position="12"/>
        <end position="33"/>
    </location>
</feature>
<evidence type="ECO:0000259" key="3">
    <source>
        <dbReference type="Pfam" id="PF11893"/>
    </source>
</evidence>
<dbReference type="InterPro" id="IPR000917">
    <property type="entry name" value="Sulfatase_N"/>
</dbReference>
<accession>A0A919BGT0</accession>
<reference evidence="4" key="2">
    <citation type="submission" date="2020-09" db="EMBL/GenBank/DDBJ databases">
        <authorList>
            <person name="Sun Q."/>
            <person name="Kim S."/>
        </authorList>
    </citation>
    <scope>NUCLEOTIDE SEQUENCE</scope>
    <source>
        <strain evidence="4">KCTC 42731</strain>
    </source>
</reference>
<dbReference type="Pfam" id="PF00884">
    <property type="entry name" value="Sulfatase"/>
    <property type="match status" value="1"/>
</dbReference>
<dbReference type="PIRSF" id="PIRSF004950">
    <property type="entry name" value="Mmb_sulf_HI0842"/>
    <property type="match status" value="1"/>
</dbReference>
<organism evidence="4 5">
    <name type="scientific">Thalassotalea marina</name>
    <dbReference type="NCBI Taxonomy" id="1673741"/>
    <lineage>
        <taxon>Bacteria</taxon>
        <taxon>Pseudomonadati</taxon>
        <taxon>Pseudomonadota</taxon>
        <taxon>Gammaproteobacteria</taxon>
        <taxon>Alteromonadales</taxon>
        <taxon>Colwelliaceae</taxon>
        <taxon>Thalassotalea</taxon>
    </lineage>
</organism>
<sequence>MQQIYSQVSFLRWFSLYFVFNLVLVVTISTQYYQIHGWPETTLGALFSLTHSIGHNGLLLSLAMLPLIFLAFIQQAVLAQRFVVAIYATLGITLLIADTFVYQQYRFHINFMVVELFVAGGNEVISFPITMWAKIAATIIGVFCLQLSLIYAATQLAQRFNPITKPIAITIFSCYFSANIIHVWADGLFIKDVTQQAKYLPLAYPATAKRLMAKYGLLDIEAHKQQAMLKMRNQRGSLSYPNVIDSQHKLQQKPNVLWIIIDAWRPDTLTPQNMPNTYKFSQQGIQFTNHYSGSNNTRHGMFSLFYGLPGSYWDDVLSDNTVPAIYQSFQANDYQTQVYASAKLTMPEFDQTLFSSVKGLRTHSKGKTAWQRDIDAVNSLIDDYQPEKAFFNILFLDAAHGFSHPADYPKIFEPALEEPNFMALSPEYNREPFFNLYRNAVHFIDTQLAKVFDVIEQDLDNTIVVITGDHSEEFNDSKQGFWGHNSNFSRFQTQVPMIVYWPGKQPAKVDRLTSHVDLVPTFMQTLFKDETPLEQMGIGHSLFDQKPQRESVILGRKGYYAINDNRYLYELDRYGNFTIYNQEYQEQELAAPNMVEMQKALHHMSRFYR</sequence>
<evidence type="ECO:0000256" key="1">
    <source>
        <dbReference type="SAM" id="Phobius"/>
    </source>
</evidence>
<dbReference type="Pfam" id="PF11893">
    <property type="entry name" value="DUF3413"/>
    <property type="match status" value="1"/>
</dbReference>
<keyword evidence="1" id="KW-0812">Transmembrane</keyword>
<gene>
    <name evidence="4" type="ORF">GCM10017161_18120</name>
</gene>
<protein>
    <submittedName>
        <fullName evidence="4">Choline-sulfatase</fullName>
    </submittedName>
</protein>